<dbReference type="InterPro" id="IPR050250">
    <property type="entry name" value="Macrolide_Exporter_MacB"/>
</dbReference>
<dbReference type="Pfam" id="PF12704">
    <property type="entry name" value="MacB_PCD"/>
    <property type="match status" value="1"/>
</dbReference>
<evidence type="ECO:0000313" key="11">
    <source>
        <dbReference type="Proteomes" id="UP000316727"/>
    </source>
</evidence>
<accession>A0A501W5V6</accession>
<feature type="transmembrane region" description="Helical" evidence="7">
    <location>
        <begin position="336"/>
        <end position="369"/>
    </location>
</feature>
<proteinExistence type="inferred from homology"/>
<dbReference type="InterPro" id="IPR025857">
    <property type="entry name" value="MacB_PCD"/>
</dbReference>
<comment type="similarity">
    <text evidence="6">Belongs to the ABC-4 integral membrane protein family.</text>
</comment>
<keyword evidence="11" id="KW-1185">Reference proteome</keyword>
<organism evidence="10 11">
    <name type="scientific">Pontibacter mangrovi</name>
    <dbReference type="NCBI Taxonomy" id="2589816"/>
    <lineage>
        <taxon>Bacteria</taxon>
        <taxon>Pseudomonadati</taxon>
        <taxon>Bacteroidota</taxon>
        <taxon>Cytophagia</taxon>
        <taxon>Cytophagales</taxon>
        <taxon>Hymenobacteraceae</taxon>
        <taxon>Pontibacter</taxon>
    </lineage>
</organism>
<keyword evidence="2" id="KW-1003">Cell membrane</keyword>
<evidence type="ECO:0000256" key="6">
    <source>
        <dbReference type="ARBA" id="ARBA00038076"/>
    </source>
</evidence>
<dbReference type="OrthoDB" id="9770036at2"/>
<dbReference type="EMBL" id="VFRQ01000010">
    <property type="protein sequence ID" value="TPE42671.1"/>
    <property type="molecule type" value="Genomic_DNA"/>
</dbReference>
<dbReference type="InterPro" id="IPR003838">
    <property type="entry name" value="ABC3_permease_C"/>
</dbReference>
<evidence type="ECO:0000256" key="4">
    <source>
        <dbReference type="ARBA" id="ARBA00022989"/>
    </source>
</evidence>
<evidence type="ECO:0000256" key="3">
    <source>
        <dbReference type="ARBA" id="ARBA00022692"/>
    </source>
</evidence>
<dbReference type="Proteomes" id="UP000316727">
    <property type="component" value="Unassembled WGS sequence"/>
</dbReference>
<comment type="subcellular location">
    <subcellularLocation>
        <location evidence="1">Cell membrane</location>
        <topology evidence="1">Multi-pass membrane protein</topology>
    </subcellularLocation>
</comment>
<dbReference type="GO" id="GO:0022857">
    <property type="term" value="F:transmembrane transporter activity"/>
    <property type="evidence" value="ECO:0007669"/>
    <property type="project" value="TreeGrafter"/>
</dbReference>
<feature type="transmembrane region" description="Helical" evidence="7">
    <location>
        <begin position="293"/>
        <end position="315"/>
    </location>
</feature>
<dbReference type="PANTHER" id="PTHR30572">
    <property type="entry name" value="MEMBRANE COMPONENT OF TRANSPORTER-RELATED"/>
    <property type="match status" value="1"/>
</dbReference>
<dbReference type="GO" id="GO:0005886">
    <property type="term" value="C:plasma membrane"/>
    <property type="evidence" value="ECO:0007669"/>
    <property type="project" value="UniProtKB-SubCell"/>
</dbReference>
<gene>
    <name evidence="10" type="ORF">FJM65_16540</name>
</gene>
<dbReference type="Pfam" id="PF02687">
    <property type="entry name" value="FtsX"/>
    <property type="match status" value="1"/>
</dbReference>
<protein>
    <submittedName>
        <fullName evidence="10">FtsX-like permease family protein</fullName>
    </submittedName>
</protein>
<feature type="domain" description="ABC3 transporter permease C-terminal" evidence="8">
    <location>
        <begin position="297"/>
        <end position="408"/>
    </location>
</feature>
<reference evidence="10 11" key="1">
    <citation type="submission" date="2019-06" db="EMBL/GenBank/DDBJ databases">
        <title>A novel bacterium of genus Pontibacter, isolated from marine sediment.</title>
        <authorList>
            <person name="Huang H."/>
            <person name="Mo K."/>
            <person name="Hu Y."/>
        </authorList>
    </citation>
    <scope>NUCLEOTIDE SEQUENCE [LARGE SCALE GENOMIC DNA]</scope>
    <source>
        <strain evidence="10 11">HB172049</strain>
    </source>
</reference>
<feature type="transmembrane region" description="Helical" evidence="7">
    <location>
        <begin position="381"/>
        <end position="406"/>
    </location>
</feature>
<evidence type="ECO:0000259" key="8">
    <source>
        <dbReference type="Pfam" id="PF02687"/>
    </source>
</evidence>
<feature type="domain" description="MacB-like periplasmic core" evidence="9">
    <location>
        <begin position="25"/>
        <end position="239"/>
    </location>
</feature>
<comment type="caution">
    <text evidence="10">The sequence shown here is derived from an EMBL/GenBank/DDBJ whole genome shotgun (WGS) entry which is preliminary data.</text>
</comment>
<dbReference type="AlphaFoldDB" id="A0A501W5V6"/>
<feature type="transmembrane region" description="Helical" evidence="7">
    <location>
        <begin position="21"/>
        <end position="46"/>
    </location>
</feature>
<sequence length="415" mass="45805">MIYLRLIAESFRFAWQALRANLLRTILSLLGVTIGIFAIISVFTLVDSLERNVRDSMSFIGEKVIYVQKWPWAFGGSYPWWKYFQRPEPTEREFRQLQRYITTSNGVAIFSSKGGNTYKYANNSYSDGELMGISYDYPKVSEVPIVTGRYFTPQEADAARNVIVIGDEIASTLFPYGNPIGQTLKVAGQKFAVIGVIEKQGENIFGMPNMDQIGMIPYSTFSKMYDVGPNGLGSTIALKGRDEDPGLMELEYETRGLMRNIRGLRPRDEDSFAMNRPEMATEAIGSFFNVVGLAGWVIGGFAILVGGFGIANIMFVSVKERTNIIGIQKSLGAKNYFILFQFLFEAVFLSLLGGGIGIMLVFLLTLIPQDMMKITLSVGNIILGLGVSAVIGMLSGIIPAVLASNLDPVIAIRSK</sequence>
<keyword evidence="5 7" id="KW-0472">Membrane</keyword>
<keyword evidence="4 7" id="KW-1133">Transmembrane helix</keyword>
<keyword evidence="3 7" id="KW-0812">Transmembrane</keyword>
<evidence type="ECO:0000259" key="9">
    <source>
        <dbReference type="Pfam" id="PF12704"/>
    </source>
</evidence>
<dbReference type="RefSeq" id="WP_140622688.1">
    <property type="nucleotide sequence ID" value="NZ_VFRQ01000010.1"/>
</dbReference>
<evidence type="ECO:0000313" key="10">
    <source>
        <dbReference type="EMBL" id="TPE42671.1"/>
    </source>
</evidence>
<evidence type="ECO:0000256" key="1">
    <source>
        <dbReference type="ARBA" id="ARBA00004651"/>
    </source>
</evidence>
<evidence type="ECO:0000256" key="5">
    <source>
        <dbReference type="ARBA" id="ARBA00023136"/>
    </source>
</evidence>
<evidence type="ECO:0000256" key="2">
    <source>
        <dbReference type="ARBA" id="ARBA00022475"/>
    </source>
</evidence>
<evidence type="ECO:0000256" key="7">
    <source>
        <dbReference type="SAM" id="Phobius"/>
    </source>
</evidence>
<dbReference type="PANTHER" id="PTHR30572:SF4">
    <property type="entry name" value="ABC TRANSPORTER PERMEASE YTRF"/>
    <property type="match status" value="1"/>
</dbReference>
<name>A0A501W5V6_9BACT</name>